<dbReference type="Gene3D" id="1.10.10.2840">
    <property type="entry name" value="PucR C-terminal helix-turn-helix domain"/>
    <property type="match status" value="1"/>
</dbReference>
<protein>
    <submittedName>
        <fullName evidence="3">Sugar diacid recognition domain-containing protein</fullName>
    </submittedName>
</protein>
<proteinExistence type="predicted"/>
<gene>
    <name evidence="3" type="ORF">GCM10008935_06780</name>
</gene>
<accession>A0ABN0ZQ69</accession>
<keyword evidence="4" id="KW-1185">Reference proteome</keyword>
<organism evidence="3 4">
    <name type="scientific">Alkalibacillus silvisoli</name>
    <dbReference type="NCBI Taxonomy" id="392823"/>
    <lineage>
        <taxon>Bacteria</taxon>
        <taxon>Bacillati</taxon>
        <taxon>Bacillota</taxon>
        <taxon>Bacilli</taxon>
        <taxon>Bacillales</taxon>
        <taxon>Bacillaceae</taxon>
        <taxon>Alkalibacillus</taxon>
    </lineage>
</organism>
<dbReference type="PANTHER" id="PTHR33744">
    <property type="entry name" value="CARBOHYDRATE DIACID REGULATOR"/>
    <property type="match status" value="1"/>
</dbReference>
<dbReference type="RefSeq" id="WP_343781795.1">
    <property type="nucleotide sequence ID" value="NZ_BAAACZ010000005.1"/>
</dbReference>
<dbReference type="Proteomes" id="UP001500740">
    <property type="component" value="Unassembled WGS sequence"/>
</dbReference>
<feature type="domain" description="PucR C-terminal helix-turn-helix" evidence="2">
    <location>
        <begin position="300"/>
        <end position="355"/>
    </location>
</feature>
<evidence type="ECO:0000259" key="2">
    <source>
        <dbReference type="Pfam" id="PF13556"/>
    </source>
</evidence>
<dbReference type="InterPro" id="IPR042070">
    <property type="entry name" value="PucR_C-HTH_sf"/>
</dbReference>
<dbReference type="Pfam" id="PF05651">
    <property type="entry name" value="Diacid_rec"/>
    <property type="match status" value="1"/>
</dbReference>
<evidence type="ECO:0000259" key="1">
    <source>
        <dbReference type="Pfam" id="PF05651"/>
    </source>
</evidence>
<reference evidence="3 4" key="1">
    <citation type="journal article" date="2019" name="Int. J. Syst. Evol. Microbiol.">
        <title>The Global Catalogue of Microorganisms (GCM) 10K type strain sequencing project: providing services to taxonomists for standard genome sequencing and annotation.</title>
        <authorList>
            <consortium name="The Broad Institute Genomics Platform"/>
            <consortium name="The Broad Institute Genome Sequencing Center for Infectious Disease"/>
            <person name="Wu L."/>
            <person name="Ma J."/>
        </authorList>
    </citation>
    <scope>NUCLEOTIDE SEQUENCE [LARGE SCALE GENOMIC DNA]</scope>
    <source>
        <strain evidence="3 4">JCM 14193</strain>
    </source>
</reference>
<name>A0ABN0ZQ69_9BACI</name>
<dbReference type="InterPro" id="IPR051448">
    <property type="entry name" value="CdaR-like_regulators"/>
</dbReference>
<dbReference type="EMBL" id="BAAACZ010000005">
    <property type="protein sequence ID" value="GAA0454560.1"/>
    <property type="molecule type" value="Genomic_DNA"/>
</dbReference>
<dbReference type="Pfam" id="PF13556">
    <property type="entry name" value="HTH_30"/>
    <property type="match status" value="1"/>
</dbReference>
<dbReference type="PANTHER" id="PTHR33744:SF15">
    <property type="entry name" value="CARBOHYDRATE DIACID REGULATOR"/>
    <property type="match status" value="1"/>
</dbReference>
<evidence type="ECO:0000313" key="4">
    <source>
        <dbReference type="Proteomes" id="UP001500740"/>
    </source>
</evidence>
<feature type="domain" description="Putative sugar diacid recognition" evidence="1">
    <location>
        <begin position="3"/>
        <end position="135"/>
    </location>
</feature>
<evidence type="ECO:0000313" key="3">
    <source>
        <dbReference type="EMBL" id="GAA0454560.1"/>
    </source>
</evidence>
<dbReference type="InterPro" id="IPR008599">
    <property type="entry name" value="Diacid_rec"/>
</dbReference>
<dbReference type="InterPro" id="IPR025736">
    <property type="entry name" value="PucR_C-HTH_dom"/>
</dbReference>
<comment type="caution">
    <text evidence="3">The sequence shown here is derived from an EMBL/GenBank/DDBJ whole genome shotgun (WGS) entry which is preliminary data.</text>
</comment>
<sequence length="368" mass="42583">MKLTVKLANEMIRRVNETVDVPINLMDETGTILASSDPARIGEFHSGAMVALKRQSTVIIKDELIDQYPNTKPGVNIPVMFQDEIIGVVGVTGDPDHVFQLANMTRMTIEMIIEQTAVERQNFVRERRLRDWIQKLVHPLGFDESQLVQEADYLDEVYLNQSYQIALFTSQHTAFNIDQITHTLNQYVPHYAFIILLNQYEIVVAFKKELTDEQSSIIKEILPENGLYIGTFDIGVSGLRKSYMFAKEAWFMSDFSNKQNDVVNIRDLKLEVAIRSISNEAMGLLSDEQDYLNNLSGDYVHTFYVYFNCNFHANETAQQLHIHRNTLNYRLDMIKQKTNLNPKNVKEALMLYILLTRQRFSHLHKIIN</sequence>